<evidence type="ECO:0000313" key="2">
    <source>
        <dbReference type="Proteomes" id="UP000886750"/>
    </source>
</evidence>
<organism evidence="1 2">
    <name type="scientific">Candidatus Borkfalkia excrementigallinarum</name>
    <dbReference type="NCBI Taxonomy" id="2838506"/>
    <lineage>
        <taxon>Bacteria</taxon>
        <taxon>Bacillati</taxon>
        <taxon>Bacillota</taxon>
        <taxon>Clostridia</taxon>
        <taxon>Christensenellales</taxon>
        <taxon>Christensenellaceae</taxon>
        <taxon>Candidatus Borkfalkia</taxon>
    </lineage>
</organism>
<name>A0A9D1ZXI4_9FIRM</name>
<dbReference type="AlphaFoldDB" id="A0A9D1ZXI4"/>
<sequence>MKSIMDKLNTERLILLRGVLRDGAVGALVNAIEQNSVEEYARAYGSLLSADMENSFAGYLSDLILRSDNLFARRACTAQPNLELCAALKSDLRILQRLAKSAETPPPSVREAQKDGFPAIRYGQDDGLFGTDWGADETIRRLADFYKTNGYGIYIGNKAFTFEDGTLRPVRNTPDVTLNDLKDYAAEKKAVEDNVVNFIEGLPYSNMLLYGDKGTGKSSTVHAMLNKYAEKGLRAVEIPKEQICSINAAKEVLSSLPFKFILFIDDLSLEERDEKVTALKAGLEGSIHERSSNVMIAATSNRRHIVKENFSDRDNSVHARDTMEEQLSLSDRFGLTVCFSSTGKAEYLSIVRQLAADRKLSVSDEELCTLAERWAILKGGRSPRRAKQFVDFAYSCLAKGMPIEF</sequence>
<dbReference type="Proteomes" id="UP000886750">
    <property type="component" value="Unassembled WGS sequence"/>
</dbReference>
<proteinExistence type="predicted"/>
<accession>A0A9D1ZXI4</accession>
<keyword evidence="1" id="KW-0067">ATP-binding</keyword>
<dbReference type="GO" id="GO:0005524">
    <property type="term" value="F:ATP binding"/>
    <property type="evidence" value="ECO:0007669"/>
    <property type="project" value="UniProtKB-KW"/>
</dbReference>
<protein>
    <submittedName>
        <fullName evidence="1">ATP-binding protein</fullName>
    </submittedName>
</protein>
<evidence type="ECO:0000313" key="1">
    <source>
        <dbReference type="EMBL" id="HIY97630.1"/>
    </source>
</evidence>
<dbReference type="InterPro" id="IPR027417">
    <property type="entry name" value="P-loop_NTPase"/>
</dbReference>
<dbReference type="SUPFAM" id="SSF52540">
    <property type="entry name" value="P-loop containing nucleoside triphosphate hydrolases"/>
    <property type="match status" value="1"/>
</dbReference>
<dbReference type="CDD" id="cd00009">
    <property type="entry name" value="AAA"/>
    <property type="match status" value="1"/>
</dbReference>
<keyword evidence="1" id="KW-0547">Nucleotide-binding</keyword>
<reference evidence="1" key="2">
    <citation type="submission" date="2021-04" db="EMBL/GenBank/DDBJ databases">
        <authorList>
            <person name="Gilroy R."/>
        </authorList>
    </citation>
    <scope>NUCLEOTIDE SEQUENCE</scope>
    <source>
        <strain evidence="1">1345</strain>
    </source>
</reference>
<reference evidence="1" key="1">
    <citation type="journal article" date="2021" name="PeerJ">
        <title>Extensive microbial diversity within the chicken gut microbiome revealed by metagenomics and culture.</title>
        <authorList>
            <person name="Gilroy R."/>
            <person name="Ravi A."/>
            <person name="Getino M."/>
            <person name="Pursley I."/>
            <person name="Horton D.L."/>
            <person name="Alikhan N.F."/>
            <person name="Baker D."/>
            <person name="Gharbi K."/>
            <person name="Hall N."/>
            <person name="Watson M."/>
            <person name="Adriaenssens E.M."/>
            <person name="Foster-Nyarko E."/>
            <person name="Jarju S."/>
            <person name="Secka A."/>
            <person name="Antonio M."/>
            <person name="Oren A."/>
            <person name="Chaudhuri R.R."/>
            <person name="La Ragione R."/>
            <person name="Hildebrand F."/>
            <person name="Pallen M.J."/>
        </authorList>
    </citation>
    <scope>NUCLEOTIDE SEQUENCE</scope>
    <source>
        <strain evidence="1">1345</strain>
    </source>
</reference>
<dbReference type="EMBL" id="DXCQ01000074">
    <property type="protein sequence ID" value="HIY97630.1"/>
    <property type="molecule type" value="Genomic_DNA"/>
</dbReference>
<dbReference type="Pfam" id="PF05673">
    <property type="entry name" value="DUF815"/>
    <property type="match status" value="1"/>
</dbReference>
<dbReference type="PANTHER" id="PTHR42935:SF1">
    <property type="entry name" value="SLR0930 PROTEIN"/>
    <property type="match status" value="1"/>
</dbReference>
<gene>
    <name evidence="1" type="ORF">H9729_08065</name>
</gene>
<dbReference type="Gene3D" id="3.40.50.300">
    <property type="entry name" value="P-loop containing nucleotide triphosphate hydrolases"/>
    <property type="match status" value="1"/>
</dbReference>
<comment type="caution">
    <text evidence="1">The sequence shown here is derived from an EMBL/GenBank/DDBJ whole genome shotgun (WGS) entry which is preliminary data.</text>
</comment>
<dbReference type="PANTHER" id="PTHR42935">
    <property type="entry name" value="SLR0930 PROTEIN"/>
    <property type="match status" value="1"/>
</dbReference>
<dbReference type="InterPro" id="IPR008533">
    <property type="entry name" value="DUF815"/>
</dbReference>